<gene>
    <name evidence="2" type="ORF">DGAL_LOCUS10754</name>
</gene>
<evidence type="ECO:0000313" key="3">
    <source>
        <dbReference type="Proteomes" id="UP000789390"/>
    </source>
</evidence>
<accession>A0A8J2W6S9</accession>
<evidence type="ECO:0000313" key="2">
    <source>
        <dbReference type="EMBL" id="CAH0107456.1"/>
    </source>
</evidence>
<sequence>MSRQEDSSQDSYGKTSALGGSMYPTREQFACVRCKNKKFTSWNDFENHHAKHAVDFTFSQLPIVKLHRIKILLNSESVTPKCQDSETRTSNAISNSLDTAPTIPSVESEVTNQTPTNHENKEPSESKLLEEEEMLTWPGSCESSSPVNSPIPVSTSSETITSSATGESQIDSNILDPAFIEKLGEEISFLNQTVVDSVTDTIANAPKESLSEVQSCDVNVSSSGSSSSSISISDFPVPSLEDIPLAEQITPETPPAEKTTSDELDKLEDQLPMTNEKDITESGNGSIPPQKEAELPKSKGQLRLVPYESLLSPSFLHAERVEEDASTANQSPISPSKTSNKPQAMVAIPERNLEDLNILARTLTADSAPTQPLTEAVSNQQVLQKSQPTPPPEISAQSMNQFNSFSNYIIT</sequence>
<feature type="compositionally biased region" description="Basic and acidic residues" evidence="1">
    <location>
        <begin position="259"/>
        <end position="280"/>
    </location>
</feature>
<dbReference type="EMBL" id="CAKKLH010000276">
    <property type="protein sequence ID" value="CAH0107456.1"/>
    <property type="molecule type" value="Genomic_DNA"/>
</dbReference>
<feature type="compositionally biased region" description="Polar residues" evidence="1">
    <location>
        <begin position="211"/>
        <end position="220"/>
    </location>
</feature>
<feature type="compositionally biased region" description="Low complexity" evidence="1">
    <location>
        <begin position="221"/>
        <end position="233"/>
    </location>
</feature>
<feature type="region of interest" description="Disordered" evidence="1">
    <location>
        <begin position="209"/>
        <end position="299"/>
    </location>
</feature>
<dbReference type="Proteomes" id="UP000789390">
    <property type="component" value="Unassembled WGS sequence"/>
</dbReference>
<comment type="caution">
    <text evidence="2">The sequence shown here is derived from an EMBL/GenBank/DDBJ whole genome shotgun (WGS) entry which is preliminary data.</text>
</comment>
<feature type="compositionally biased region" description="Polar residues" evidence="1">
    <location>
        <begin position="371"/>
        <end position="387"/>
    </location>
</feature>
<feature type="compositionally biased region" description="Basic and acidic residues" evidence="1">
    <location>
        <begin position="118"/>
        <end position="129"/>
    </location>
</feature>
<name>A0A8J2W6S9_9CRUS</name>
<feature type="compositionally biased region" description="Polar residues" evidence="1">
    <location>
        <begin position="79"/>
        <end position="99"/>
    </location>
</feature>
<keyword evidence="3" id="KW-1185">Reference proteome</keyword>
<dbReference type="OrthoDB" id="6370310at2759"/>
<organism evidence="2 3">
    <name type="scientific">Daphnia galeata</name>
    <dbReference type="NCBI Taxonomy" id="27404"/>
    <lineage>
        <taxon>Eukaryota</taxon>
        <taxon>Metazoa</taxon>
        <taxon>Ecdysozoa</taxon>
        <taxon>Arthropoda</taxon>
        <taxon>Crustacea</taxon>
        <taxon>Branchiopoda</taxon>
        <taxon>Diplostraca</taxon>
        <taxon>Cladocera</taxon>
        <taxon>Anomopoda</taxon>
        <taxon>Daphniidae</taxon>
        <taxon>Daphnia</taxon>
    </lineage>
</organism>
<feature type="region of interest" description="Disordered" evidence="1">
    <location>
        <begin position="1"/>
        <end position="21"/>
    </location>
</feature>
<feature type="compositionally biased region" description="Polar residues" evidence="1">
    <location>
        <begin position="108"/>
        <end position="117"/>
    </location>
</feature>
<feature type="compositionally biased region" description="Polar residues" evidence="1">
    <location>
        <begin position="326"/>
        <end position="342"/>
    </location>
</feature>
<feature type="region of interest" description="Disordered" evidence="1">
    <location>
        <begin position="371"/>
        <end position="398"/>
    </location>
</feature>
<feature type="region of interest" description="Disordered" evidence="1">
    <location>
        <begin position="79"/>
        <end position="168"/>
    </location>
</feature>
<reference evidence="2" key="1">
    <citation type="submission" date="2021-11" db="EMBL/GenBank/DDBJ databases">
        <authorList>
            <person name="Schell T."/>
        </authorList>
    </citation>
    <scope>NUCLEOTIDE SEQUENCE</scope>
    <source>
        <strain evidence="2">M5</strain>
    </source>
</reference>
<feature type="compositionally biased region" description="Low complexity" evidence="1">
    <location>
        <begin position="143"/>
        <end position="168"/>
    </location>
</feature>
<dbReference type="AlphaFoldDB" id="A0A8J2W6S9"/>
<proteinExistence type="predicted"/>
<protein>
    <submittedName>
        <fullName evidence="2">Uncharacterized protein</fullName>
    </submittedName>
</protein>
<feature type="region of interest" description="Disordered" evidence="1">
    <location>
        <begin position="322"/>
        <end position="343"/>
    </location>
</feature>
<evidence type="ECO:0000256" key="1">
    <source>
        <dbReference type="SAM" id="MobiDB-lite"/>
    </source>
</evidence>